<evidence type="ECO:0000256" key="11">
    <source>
        <dbReference type="PIRSR" id="PIRSR600246-1"/>
    </source>
</evidence>
<evidence type="ECO:0000256" key="5">
    <source>
        <dbReference type="ARBA" id="ARBA00050421"/>
    </source>
</evidence>
<evidence type="ECO:0000313" key="14">
    <source>
        <dbReference type="EMBL" id="KAK3860814.1"/>
    </source>
</evidence>
<keyword evidence="2" id="KW-0645">Protease</keyword>
<evidence type="ECO:0000256" key="7">
    <source>
        <dbReference type="ARBA" id="ARBA00066729"/>
    </source>
</evidence>
<proteinExistence type="inferred from homology"/>
<feature type="binding site" evidence="12">
    <location>
        <begin position="302"/>
        <end position="305"/>
    </location>
    <ligand>
        <name>substrate</name>
    </ligand>
</feature>
<protein>
    <recommendedName>
        <fullName evidence="7">N(4)-(beta-N-acetylglucosaminyl)-L-asparaginase</fullName>
        <ecNumber evidence="7">3.5.1.26</ecNumber>
    </recommendedName>
    <alternativeName>
        <fullName evidence="9">Aspartylglucosaminidase</fullName>
    </alternativeName>
    <alternativeName>
        <fullName evidence="8">Glycosylasparaginase</fullName>
    </alternativeName>
    <alternativeName>
        <fullName evidence="10">N4-(N-acetyl-beta-glucosaminyl)-L-asparagine amidase</fullName>
    </alternativeName>
</protein>
<dbReference type="InterPro" id="IPR029055">
    <property type="entry name" value="Ntn_hydrolases_N"/>
</dbReference>
<name>A0AAE1JZX6_PETCI</name>
<dbReference type="PANTHER" id="PTHR10188">
    <property type="entry name" value="L-ASPARAGINASE"/>
    <property type="match status" value="1"/>
</dbReference>
<keyword evidence="15" id="KW-1185">Reference proteome</keyword>
<evidence type="ECO:0000256" key="9">
    <source>
        <dbReference type="ARBA" id="ARBA00079301"/>
    </source>
</evidence>
<dbReference type="SUPFAM" id="SSF56235">
    <property type="entry name" value="N-terminal nucleophile aminohydrolases (Ntn hydrolases)"/>
    <property type="match status" value="1"/>
</dbReference>
<dbReference type="InterPro" id="IPR000246">
    <property type="entry name" value="Peptidase_T2"/>
</dbReference>
<sequence length="389" mass="41742">MVRNSGIPQSPPVLCIVEVWDSSNLIVVTMEGNYGSWPFLMIILVMAWFGEAAEPTLINAFAPKQSWPLVINTWSFTNATEKAWDILFNKRGSALDAVEQGCTVCEVEQCDGTVGYGGSPDENGETTLDAMIMDGPTHDTGAVANLRRVKSAISVARKVMEHTVHTLLVGDQATQFALSMGFKEENLTTSVSAALHEQWISKSCQPNYWKNVEPDPTTSCGPYRPFTPKEKNLKQSVRTEGKNYNTHNHDTIGMIAIDEHGNMAGGTSTNGAIHKIPGRVGDSPIPGSGAYVDQFVGGAAATGDGDIMMRFMPALIAVEGMRTGLTPIAAAEVALGRIAVYYPKYMGAVIVTNIDGEFGAACHGFDTFPYSVANTALGTVTVFSVKCFA</sequence>
<dbReference type="FunFam" id="3.60.20.30:FF:000003">
    <property type="entry name" value="N(4)-(Beta-N-acetylglucosaminyl)-L-asparaginase isoform X1"/>
    <property type="match status" value="1"/>
</dbReference>
<evidence type="ECO:0000256" key="6">
    <source>
        <dbReference type="ARBA" id="ARBA00053295"/>
    </source>
</evidence>
<evidence type="ECO:0000256" key="3">
    <source>
        <dbReference type="ARBA" id="ARBA00022801"/>
    </source>
</evidence>
<dbReference type="Proteomes" id="UP001286313">
    <property type="component" value="Unassembled WGS sequence"/>
</dbReference>
<feature type="binding site" evidence="12">
    <location>
        <begin position="279"/>
        <end position="282"/>
    </location>
    <ligand>
        <name>substrate</name>
    </ligand>
</feature>
<evidence type="ECO:0000256" key="4">
    <source>
        <dbReference type="ARBA" id="ARBA00022813"/>
    </source>
</evidence>
<comment type="similarity">
    <text evidence="1">Belongs to the Ntn-hydrolase family.</text>
</comment>
<gene>
    <name evidence="14" type="ORF">Pcinc_033154</name>
</gene>
<evidence type="ECO:0000256" key="2">
    <source>
        <dbReference type="ARBA" id="ARBA00022670"/>
    </source>
</evidence>
<organism evidence="14 15">
    <name type="scientific">Petrolisthes cinctipes</name>
    <name type="common">Flat porcelain crab</name>
    <dbReference type="NCBI Taxonomy" id="88211"/>
    <lineage>
        <taxon>Eukaryota</taxon>
        <taxon>Metazoa</taxon>
        <taxon>Ecdysozoa</taxon>
        <taxon>Arthropoda</taxon>
        <taxon>Crustacea</taxon>
        <taxon>Multicrustacea</taxon>
        <taxon>Malacostraca</taxon>
        <taxon>Eumalacostraca</taxon>
        <taxon>Eucarida</taxon>
        <taxon>Decapoda</taxon>
        <taxon>Pleocyemata</taxon>
        <taxon>Anomura</taxon>
        <taxon>Galatheoidea</taxon>
        <taxon>Porcellanidae</taxon>
        <taxon>Petrolisthes</taxon>
    </lineage>
</organism>
<dbReference type="Gene3D" id="3.60.20.30">
    <property type="entry name" value="(Glycosyl)asparaginase"/>
    <property type="match status" value="1"/>
</dbReference>
<keyword evidence="4" id="KW-0068">Autocatalytic cleavage</keyword>
<dbReference type="GO" id="GO:0005764">
    <property type="term" value="C:lysosome"/>
    <property type="evidence" value="ECO:0007669"/>
    <property type="project" value="TreeGrafter"/>
</dbReference>
<evidence type="ECO:0000256" key="12">
    <source>
        <dbReference type="PIRSR" id="PIRSR600246-2"/>
    </source>
</evidence>
<reference evidence="14" key="1">
    <citation type="submission" date="2023-10" db="EMBL/GenBank/DDBJ databases">
        <title>Genome assemblies of two species of porcelain crab, Petrolisthes cinctipes and Petrolisthes manimaculis (Anomura: Porcellanidae).</title>
        <authorList>
            <person name="Angst P."/>
        </authorList>
    </citation>
    <scope>NUCLEOTIDE SEQUENCE</scope>
    <source>
        <strain evidence="14">PB745_01</strain>
        <tissue evidence="14">Gill</tissue>
    </source>
</reference>
<comment type="catalytic activity">
    <reaction evidence="5">
        <text>N(4)-(beta-N-acetyl-D-glucosaminyl)-L-asparagine + H2O = N-acetyl-beta-D-glucosaminylamine + L-aspartate + H(+)</text>
        <dbReference type="Rhea" id="RHEA:11544"/>
        <dbReference type="ChEBI" id="CHEBI:15377"/>
        <dbReference type="ChEBI" id="CHEBI:15378"/>
        <dbReference type="ChEBI" id="CHEBI:15947"/>
        <dbReference type="ChEBI" id="CHEBI:29991"/>
        <dbReference type="ChEBI" id="CHEBI:58080"/>
        <dbReference type="EC" id="3.5.1.26"/>
    </reaction>
</comment>
<dbReference type="GO" id="GO:0008233">
    <property type="term" value="F:peptidase activity"/>
    <property type="evidence" value="ECO:0007669"/>
    <property type="project" value="UniProtKB-KW"/>
</dbReference>
<feature type="active site" description="Nucleophile" evidence="11">
    <location>
        <position position="251"/>
    </location>
</feature>
<dbReference type="GO" id="GO:0006508">
    <property type="term" value="P:proteolysis"/>
    <property type="evidence" value="ECO:0007669"/>
    <property type="project" value="UniProtKB-KW"/>
</dbReference>
<evidence type="ECO:0000256" key="13">
    <source>
        <dbReference type="PIRSR" id="PIRSR600246-3"/>
    </source>
</evidence>
<comment type="function">
    <text evidence="6">Cleaves the GlcNAc-Asn bond which joins oligosaccharides to the peptide of asparagine-linked glycoproteins.</text>
</comment>
<feature type="site" description="Cleavage; by autolysis" evidence="13">
    <location>
        <begin position="250"/>
        <end position="251"/>
    </location>
</feature>
<dbReference type="EMBL" id="JAWQEG010004626">
    <property type="protein sequence ID" value="KAK3860814.1"/>
    <property type="molecule type" value="Genomic_DNA"/>
</dbReference>
<dbReference type="GO" id="GO:0003948">
    <property type="term" value="F:N4-(beta-N-acetylglucosaminyl)-L-asparaginase activity"/>
    <property type="evidence" value="ECO:0007669"/>
    <property type="project" value="UniProtKB-EC"/>
</dbReference>
<dbReference type="AlphaFoldDB" id="A0AAE1JZX6"/>
<evidence type="ECO:0000313" key="15">
    <source>
        <dbReference type="Proteomes" id="UP001286313"/>
    </source>
</evidence>
<evidence type="ECO:0000256" key="8">
    <source>
        <dbReference type="ARBA" id="ARBA00078726"/>
    </source>
</evidence>
<keyword evidence="3" id="KW-0378">Hydrolase</keyword>
<comment type="caution">
    <text evidence="14">The sequence shown here is derived from an EMBL/GenBank/DDBJ whole genome shotgun (WGS) entry which is preliminary data.</text>
</comment>
<evidence type="ECO:0000256" key="1">
    <source>
        <dbReference type="ARBA" id="ARBA00010872"/>
    </source>
</evidence>
<dbReference type="EC" id="3.5.1.26" evidence="7"/>
<evidence type="ECO:0000256" key="10">
    <source>
        <dbReference type="ARBA" id="ARBA00080645"/>
    </source>
</evidence>
<dbReference type="PANTHER" id="PTHR10188:SF6">
    <property type="entry name" value="N(4)-(BETA-N-ACETYLGLUCOSAMINYL)-L-ASPARAGINASE"/>
    <property type="match status" value="1"/>
</dbReference>
<dbReference type="CDD" id="cd04513">
    <property type="entry name" value="Glycosylasparaginase"/>
    <property type="match status" value="1"/>
</dbReference>
<accession>A0AAE1JZX6</accession>
<dbReference type="Pfam" id="PF01112">
    <property type="entry name" value="Asparaginase_2"/>
    <property type="match status" value="1"/>
</dbReference>